<accession>A0AAQ4FGJ7</accession>
<organism evidence="2 3">
    <name type="scientific">Amblyomma americanum</name>
    <name type="common">Lone star tick</name>
    <dbReference type="NCBI Taxonomy" id="6943"/>
    <lineage>
        <taxon>Eukaryota</taxon>
        <taxon>Metazoa</taxon>
        <taxon>Ecdysozoa</taxon>
        <taxon>Arthropoda</taxon>
        <taxon>Chelicerata</taxon>
        <taxon>Arachnida</taxon>
        <taxon>Acari</taxon>
        <taxon>Parasitiformes</taxon>
        <taxon>Ixodida</taxon>
        <taxon>Ixodoidea</taxon>
        <taxon>Ixodidae</taxon>
        <taxon>Amblyomminae</taxon>
        <taxon>Amblyomma</taxon>
    </lineage>
</organism>
<name>A0AAQ4FGJ7_AMBAM</name>
<sequence length="89" mass="9786">MKKLRRRLSSSLNPSRFRSDEGLAQLSGQLSIQENGSDPGSRTGSRLSLLSRATHRFSISSSRIPDLRSPLTGPTSARESAPRGCFEKR</sequence>
<evidence type="ECO:0000256" key="1">
    <source>
        <dbReference type="SAM" id="MobiDB-lite"/>
    </source>
</evidence>
<comment type="caution">
    <text evidence="2">The sequence shown here is derived from an EMBL/GenBank/DDBJ whole genome shotgun (WGS) entry which is preliminary data.</text>
</comment>
<dbReference type="Proteomes" id="UP001321473">
    <property type="component" value="Unassembled WGS sequence"/>
</dbReference>
<reference evidence="2 3" key="1">
    <citation type="journal article" date="2023" name="Arcadia Sci">
        <title>De novo assembly of a long-read Amblyomma americanum tick genome.</title>
        <authorList>
            <person name="Chou S."/>
            <person name="Poskanzer K.E."/>
            <person name="Rollins M."/>
            <person name="Thuy-Boun P.S."/>
        </authorList>
    </citation>
    <scope>NUCLEOTIDE SEQUENCE [LARGE SCALE GENOMIC DNA]</scope>
    <source>
        <strain evidence="2">F_SG_1</strain>
        <tissue evidence="2">Salivary glands</tissue>
    </source>
</reference>
<keyword evidence="3" id="KW-1185">Reference proteome</keyword>
<dbReference type="EMBL" id="JARKHS020002746">
    <property type="protein sequence ID" value="KAK8786447.1"/>
    <property type="molecule type" value="Genomic_DNA"/>
</dbReference>
<feature type="region of interest" description="Disordered" evidence="1">
    <location>
        <begin position="61"/>
        <end position="89"/>
    </location>
</feature>
<proteinExistence type="predicted"/>
<evidence type="ECO:0000313" key="2">
    <source>
        <dbReference type="EMBL" id="KAK8786447.1"/>
    </source>
</evidence>
<feature type="region of interest" description="Disordered" evidence="1">
    <location>
        <begin position="1"/>
        <end position="23"/>
    </location>
</feature>
<gene>
    <name evidence="2" type="ORF">V5799_023785</name>
</gene>
<protein>
    <submittedName>
        <fullName evidence="2">Uncharacterized protein</fullName>
    </submittedName>
</protein>
<dbReference type="AlphaFoldDB" id="A0AAQ4FGJ7"/>
<evidence type="ECO:0000313" key="3">
    <source>
        <dbReference type="Proteomes" id="UP001321473"/>
    </source>
</evidence>